<proteinExistence type="predicted"/>
<dbReference type="AlphaFoldDB" id="A0A382MBI8"/>
<dbReference type="EMBL" id="UINC01091777">
    <property type="protein sequence ID" value="SVC44802.1"/>
    <property type="molecule type" value="Genomic_DNA"/>
</dbReference>
<accession>A0A382MBI8</accession>
<sequence>MVPPSIHIGPAGIMAHGPKWRLR</sequence>
<reference evidence="1" key="1">
    <citation type="submission" date="2018-05" db="EMBL/GenBank/DDBJ databases">
        <authorList>
            <person name="Lanie J.A."/>
            <person name="Ng W.-L."/>
            <person name="Kazmierczak K.M."/>
            <person name="Andrzejewski T.M."/>
            <person name="Davidsen T.M."/>
            <person name="Wayne K.J."/>
            <person name="Tettelin H."/>
            <person name="Glass J.I."/>
            <person name="Rusch D."/>
            <person name="Podicherti R."/>
            <person name="Tsui H.-C.T."/>
            <person name="Winkler M.E."/>
        </authorList>
    </citation>
    <scope>NUCLEOTIDE SEQUENCE</scope>
</reference>
<gene>
    <name evidence="1" type="ORF">METZ01_LOCUS297656</name>
</gene>
<evidence type="ECO:0000313" key="1">
    <source>
        <dbReference type="EMBL" id="SVC44802.1"/>
    </source>
</evidence>
<organism evidence="1">
    <name type="scientific">marine metagenome</name>
    <dbReference type="NCBI Taxonomy" id="408172"/>
    <lineage>
        <taxon>unclassified sequences</taxon>
        <taxon>metagenomes</taxon>
        <taxon>ecological metagenomes</taxon>
    </lineage>
</organism>
<name>A0A382MBI8_9ZZZZ</name>
<protein>
    <submittedName>
        <fullName evidence="1">Uncharacterized protein</fullName>
    </submittedName>
</protein>